<dbReference type="SUPFAM" id="SSF103473">
    <property type="entry name" value="MFS general substrate transporter"/>
    <property type="match status" value="1"/>
</dbReference>
<dbReference type="OMA" id="HFMEIVI"/>
<dbReference type="Gene3D" id="1.20.1250.20">
    <property type="entry name" value="MFS general substrate transporter like domains"/>
    <property type="match status" value="3"/>
</dbReference>
<dbReference type="KEGG" id="eus:EUTSA_v10003348mg"/>
<evidence type="ECO:0000256" key="5">
    <source>
        <dbReference type="SAM" id="Phobius"/>
    </source>
</evidence>
<organism evidence="6 7">
    <name type="scientific">Eutrema salsugineum</name>
    <name type="common">Saltwater cress</name>
    <name type="synonym">Sisymbrium salsugineum</name>
    <dbReference type="NCBI Taxonomy" id="72664"/>
    <lineage>
        <taxon>Eukaryota</taxon>
        <taxon>Viridiplantae</taxon>
        <taxon>Streptophyta</taxon>
        <taxon>Embryophyta</taxon>
        <taxon>Tracheophyta</taxon>
        <taxon>Spermatophyta</taxon>
        <taxon>Magnoliopsida</taxon>
        <taxon>eudicotyledons</taxon>
        <taxon>Gunneridae</taxon>
        <taxon>Pentapetalae</taxon>
        <taxon>rosids</taxon>
        <taxon>malvids</taxon>
        <taxon>Brassicales</taxon>
        <taxon>Brassicaceae</taxon>
        <taxon>Eutremeae</taxon>
        <taxon>Eutrema</taxon>
    </lineage>
</organism>
<feature type="transmembrane region" description="Helical" evidence="5">
    <location>
        <begin position="95"/>
        <end position="116"/>
    </location>
</feature>
<evidence type="ECO:0000313" key="7">
    <source>
        <dbReference type="Proteomes" id="UP000030689"/>
    </source>
</evidence>
<evidence type="ECO:0000256" key="3">
    <source>
        <dbReference type="ARBA" id="ARBA00022989"/>
    </source>
</evidence>
<dbReference type="EMBL" id="KI517441">
    <property type="protein sequence ID" value="ESQ44700.1"/>
    <property type="molecule type" value="Genomic_DNA"/>
</dbReference>
<keyword evidence="7" id="KW-1185">Reference proteome</keyword>
<keyword evidence="2 5" id="KW-0812">Transmembrane</keyword>
<accession>V4L308</accession>
<dbReference type="InterPro" id="IPR005828">
    <property type="entry name" value="MFS_sugar_transport-like"/>
</dbReference>
<dbReference type="Gramene" id="ESQ44700">
    <property type="protein sequence ID" value="ESQ44700"/>
    <property type="gene ID" value="EUTSA_v10003348mg"/>
</dbReference>
<dbReference type="GO" id="GO:0016020">
    <property type="term" value="C:membrane"/>
    <property type="evidence" value="ECO:0007669"/>
    <property type="project" value="UniProtKB-SubCell"/>
</dbReference>
<comment type="subcellular location">
    <subcellularLocation>
        <location evidence="1">Membrane</location>
        <topology evidence="1">Multi-pass membrane protein</topology>
    </subcellularLocation>
</comment>
<evidence type="ECO:0000256" key="4">
    <source>
        <dbReference type="ARBA" id="ARBA00023136"/>
    </source>
</evidence>
<proteinExistence type="predicted"/>
<evidence type="ECO:0000256" key="1">
    <source>
        <dbReference type="ARBA" id="ARBA00004141"/>
    </source>
</evidence>
<dbReference type="eggNOG" id="KOG0252">
    <property type="taxonomic scope" value="Eukaryota"/>
</dbReference>
<evidence type="ECO:0000313" key="6">
    <source>
        <dbReference type="EMBL" id="ESQ44700.1"/>
    </source>
</evidence>
<evidence type="ECO:0000256" key="2">
    <source>
        <dbReference type="ARBA" id="ARBA00022692"/>
    </source>
</evidence>
<keyword evidence="4 5" id="KW-0472">Membrane</keyword>
<dbReference type="STRING" id="72664.V4L308"/>
<evidence type="ECO:0008006" key="8">
    <source>
        <dbReference type="Google" id="ProtNLM"/>
    </source>
</evidence>
<keyword evidence="3 5" id="KW-1133">Transmembrane helix</keyword>
<dbReference type="GO" id="GO:0022857">
    <property type="term" value="F:transmembrane transporter activity"/>
    <property type="evidence" value="ECO:0007669"/>
    <property type="project" value="InterPro"/>
</dbReference>
<protein>
    <recommendedName>
        <fullName evidence="8">Major facilitator superfamily (MFS) profile domain-containing protein</fullName>
    </recommendedName>
</protein>
<feature type="transmembrane region" description="Helical" evidence="5">
    <location>
        <begin position="12"/>
        <end position="32"/>
    </location>
</feature>
<dbReference type="AlphaFoldDB" id="V4L308"/>
<feature type="transmembrane region" description="Helical" evidence="5">
    <location>
        <begin position="278"/>
        <end position="296"/>
    </location>
</feature>
<dbReference type="PANTHER" id="PTHR24064">
    <property type="entry name" value="SOLUTE CARRIER FAMILY 22 MEMBER"/>
    <property type="match status" value="1"/>
</dbReference>
<gene>
    <name evidence="6" type="ORF">EUTSA_v10003348mg</name>
</gene>
<name>V4L308_EUTSA</name>
<dbReference type="Proteomes" id="UP000030689">
    <property type="component" value="Unassembled WGS sequence"/>
</dbReference>
<dbReference type="Pfam" id="PF00083">
    <property type="entry name" value="Sugar_tr"/>
    <property type="match status" value="1"/>
</dbReference>
<sequence length="383" mass="42734">MVLDVAKTQVYHFMEIVIAGLGFFTDAYNLFLQLGRKNVYRITLILMVLCSIASDLSFGNSSKGVMTTLFFLVKSTIMSEYGNKTICGTFTVVRVHCARVGILAEGIVALIFSSIFDHQFSSEICSDYLWRIILMVENLPAAMTYYWLMKMSETARYTALVAKNIKQATQDMAKVLQVDLEAEEEIKRLLETLSLTMYCLEIKYGLFFKEFLRRHGLSGADPGLPLLGTSSTWFLLDIMFYSQTLFQKDISSTIGWIPNAATMNAIQEVYKIGRAQTLITLCIIIYSLTFFVANFGPDATIFVFPAEIFPARLRSTCHGISAAAGKAGAIDKTKMDAGYPPSIGVKNFFFGVINFVGMIMTFLVPASKGKSLEELSAFNNRDK</sequence>
<feature type="transmembrane region" description="Helical" evidence="5">
    <location>
        <begin position="348"/>
        <end position="366"/>
    </location>
</feature>
<dbReference type="InterPro" id="IPR036259">
    <property type="entry name" value="MFS_trans_sf"/>
</dbReference>
<reference evidence="6 7" key="1">
    <citation type="journal article" date="2013" name="Front. Plant Sci.">
        <title>The Reference Genome of the Halophytic Plant Eutrema salsugineum.</title>
        <authorList>
            <person name="Yang R."/>
            <person name="Jarvis D.E."/>
            <person name="Chen H."/>
            <person name="Beilstein M.A."/>
            <person name="Grimwood J."/>
            <person name="Jenkins J."/>
            <person name="Shu S."/>
            <person name="Prochnik S."/>
            <person name="Xin M."/>
            <person name="Ma C."/>
            <person name="Schmutz J."/>
            <person name="Wing R.A."/>
            <person name="Mitchell-Olds T."/>
            <person name="Schumaker K.S."/>
            <person name="Wang X."/>
        </authorList>
    </citation>
    <scope>NUCLEOTIDE SEQUENCE [LARGE SCALE GENOMIC DNA]</scope>
</reference>
<feature type="transmembrane region" description="Helical" evidence="5">
    <location>
        <begin position="128"/>
        <end position="148"/>
    </location>
</feature>